<gene>
    <name evidence="3" type="ORF">QCA50_010094</name>
</gene>
<keyword evidence="1" id="KW-0472">Membrane</keyword>
<dbReference type="InterPro" id="IPR045338">
    <property type="entry name" value="DUF6535"/>
</dbReference>
<evidence type="ECO:0000313" key="3">
    <source>
        <dbReference type="EMBL" id="KAK7686496.1"/>
    </source>
</evidence>
<feature type="transmembrane region" description="Helical" evidence="1">
    <location>
        <begin position="173"/>
        <end position="200"/>
    </location>
</feature>
<feature type="transmembrane region" description="Helical" evidence="1">
    <location>
        <begin position="206"/>
        <end position="230"/>
    </location>
</feature>
<keyword evidence="4" id="KW-1185">Reference proteome</keyword>
<dbReference type="EMBL" id="JASBNA010000016">
    <property type="protein sequence ID" value="KAK7686496.1"/>
    <property type="molecule type" value="Genomic_DNA"/>
</dbReference>
<accession>A0AAW0FZR0</accession>
<keyword evidence="1" id="KW-0812">Transmembrane</keyword>
<name>A0AAW0FZR0_9APHY</name>
<feature type="transmembrane region" description="Helical" evidence="1">
    <location>
        <begin position="120"/>
        <end position="139"/>
    </location>
</feature>
<reference evidence="3 4" key="1">
    <citation type="submission" date="2022-09" db="EMBL/GenBank/DDBJ databases">
        <authorList>
            <person name="Palmer J.M."/>
        </authorList>
    </citation>
    <scope>NUCLEOTIDE SEQUENCE [LARGE SCALE GENOMIC DNA]</scope>
    <source>
        <strain evidence="3 4">DSM 7382</strain>
    </source>
</reference>
<dbReference type="Proteomes" id="UP001385951">
    <property type="component" value="Unassembled WGS sequence"/>
</dbReference>
<evidence type="ECO:0000313" key="4">
    <source>
        <dbReference type="Proteomes" id="UP001385951"/>
    </source>
</evidence>
<comment type="caution">
    <text evidence="3">The sequence shown here is derived from an EMBL/GenBank/DDBJ whole genome shotgun (WGS) entry which is preliminary data.</text>
</comment>
<proteinExistence type="predicted"/>
<sequence>MSEEPDNQQGLTAQWPTMAAKVLKVDEDKVQDCKEDIDTLMVFGCFQAGLFSAVTSAFLIESYKQLQPDQGDINNSLLAQILLAQLNLTNFPINASTLTCIAESSCNSPSPSTSAKRVNILWFASLILSLVTASFGMLVKQWLREFMAGEYTSPRARLRIHLFRYPGLIRWKVFEMVAILPLLLQLSLALFFTGLCFFTFSVHKSIGWTTISLVGLWVFLFIIATLSPLFSPRCPYKTMFVKWAMKALRKRLANSFSSISEHYEQLSEFNAMDIEKSTSRDLPQPFEEESFAKDAKWKDDLEILLAVDTMQVDDELFCTTMASLVKQKPTLARKSAERQVFDFIVKFIQNRSEMQLSLKARPVLHGHFTYSVWSKVVEIVADLLIGDVSSLTPTSRKWDLWMEGAVTILLSFTEHQLPGKGVTGLACAFRADPVQMAQLVNNRTPFPDWANDLSKLDGTKTDVFAELVMREIKGVLPLVHGQALLDCILQLIRCRFAVQVSNILEFFENNPIDTVPLPTSHQNSTSNNSTSPGQRPIFYVSSNGCLKITLDLLIEDIDRVFSGPYQEGNQSVKEACTVVLALRHWWTNEQLKQIEGWLKDSRSLDWCFMFAFTLDDNKAHMNLSGLMRRALLDHAPQLSIVAFREMVDSVTDVLRIRNASAALMTQDSEPSLDFYHMCEFLLEILYRGLSKPGPTSKAERRDYNGFLNSLQRLDLPFANFAETHKVASSQYGTKMAEDCTKLHKLYNDVVSTISNGKSTRRLDHIYAALCPERKAADKWLQNHSASKSG</sequence>
<organism evidence="3 4">
    <name type="scientific">Cerrena zonata</name>
    <dbReference type="NCBI Taxonomy" id="2478898"/>
    <lineage>
        <taxon>Eukaryota</taxon>
        <taxon>Fungi</taxon>
        <taxon>Dikarya</taxon>
        <taxon>Basidiomycota</taxon>
        <taxon>Agaricomycotina</taxon>
        <taxon>Agaricomycetes</taxon>
        <taxon>Polyporales</taxon>
        <taxon>Cerrenaceae</taxon>
        <taxon>Cerrena</taxon>
    </lineage>
</organism>
<evidence type="ECO:0000256" key="1">
    <source>
        <dbReference type="SAM" id="Phobius"/>
    </source>
</evidence>
<dbReference type="AlphaFoldDB" id="A0AAW0FZR0"/>
<protein>
    <recommendedName>
        <fullName evidence="2">DUF6535 domain-containing protein</fullName>
    </recommendedName>
</protein>
<evidence type="ECO:0000259" key="2">
    <source>
        <dbReference type="Pfam" id="PF20153"/>
    </source>
</evidence>
<feature type="domain" description="DUF6535" evidence="2">
    <location>
        <begin position="15"/>
        <end position="200"/>
    </location>
</feature>
<keyword evidence="1" id="KW-1133">Transmembrane helix</keyword>
<dbReference type="Pfam" id="PF20153">
    <property type="entry name" value="DUF6535"/>
    <property type="match status" value="1"/>
</dbReference>